<evidence type="ECO:0000256" key="12">
    <source>
        <dbReference type="ARBA" id="ARBA00048028"/>
    </source>
</evidence>
<keyword evidence="7 13" id="KW-0658">Purine biosynthesis</keyword>
<dbReference type="GO" id="GO:0003938">
    <property type="term" value="F:IMP dehydrogenase activity"/>
    <property type="evidence" value="ECO:0007669"/>
    <property type="project" value="UniProtKB-UniRule"/>
</dbReference>
<dbReference type="SMART" id="SM00116">
    <property type="entry name" value="CBS"/>
    <property type="match status" value="2"/>
</dbReference>
<dbReference type="SUPFAM" id="SSF51412">
    <property type="entry name" value="Inosine monophosphate dehydrogenase (IMPDH)"/>
    <property type="match status" value="1"/>
</dbReference>
<sequence length="481" mass="51706">MKIKQKALTFEDVLLIPAYSSILPQEVSTQTMLSKNISLNIPLISAAMDTVTESSTAIAMARCGGIGIIHKNMDITSQVEQIKRVKKSESGVIVDPIYIRADSTLADAKAITDNYKISGVPVVDEYGKLIGILTNRDVRFEQDLNKRVGELMTKDSLVTAKVGTTLEEAKEIMHKHRIEKLPIVDEHYTLKGLITIKDIQKRIEYPNSCKDSFGRLKVGAAIGVKQFERAEALTDAGADVLVLDSAHGHSINVIKTLEKIKSKLAIDVIVGNVVTAQATLDLINAGADGIKVGIGPGSICTTRIVAGVGMPQISAIDACAQVAQKHNVPIIADGGIKYSGDIAKALAVGASAVMIGSLLAGTEESPGDLIIYQGRQYKSYRGMGSMGAMTRGSADRYFQEGTAQDKLVPEGVEGRVPYRGKVRDVIHQLIGGLKSSMGYLGSQDIPTLWEKAEFVEITSAGLRESHVHDVDITKEAPNYHG</sequence>
<evidence type="ECO:0000256" key="18">
    <source>
        <dbReference type="PROSITE-ProRule" id="PRU00703"/>
    </source>
</evidence>
<dbReference type="Pfam" id="PF00478">
    <property type="entry name" value="IMPDH"/>
    <property type="match status" value="1"/>
</dbReference>
<dbReference type="EMBL" id="JRPR02000001">
    <property type="protein sequence ID" value="TLD97307.1"/>
    <property type="molecule type" value="Genomic_DNA"/>
</dbReference>
<feature type="binding site" evidence="13">
    <location>
        <position position="244"/>
    </location>
    <ligand>
        <name>NAD(+)</name>
        <dbReference type="ChEBI" id="CHEBI:57540"/>
    </ligand>
</feature>
<dbReference type="Proteomes" id="UP000029733">
    <property type="component" value="Unassembled WGS sequence"/>
</dbReference>
<dbReference type="PROSITE" id="PS51371">
    <property type="entry name" value="CBS"/>
    <property type="match status" value="2"/>
</dbReference>
<dbReference type="UniPathway" id="UPA00601">
    <property type="reaction ID" value="UER00295"/>
</dbReference>
<dbReference type="SUPFAM" id="SSF54631">
    <property type="entry name" value="CBS-domain pair"/>
    <property type="match status" value="1"/>
</dbReference>
<keyword evidence="23" id="KW-1185">Reference proteome</keyword>
<keyword evidence="6 13" id="KW-0332">GMP biosynthesis</keyword>
<evidence type="ECO:0000256" key="20">
    <source>
        <dbReference type="RuleBase" id="RU003928"/>
    </source>
</evidence>
<evidence type="ECO:0000256" key="7">
    <source>
        <dbReference type="ARBA" id="ARBA00022755"/>
    </source>
</evidence>
<evidence type="ECO:0000313" key="23">
    <source>
        <dbReference type="Proteomes" id="UP000029733"/>
    </source>
</evidence>
<evidence type="ECO:0000256" key="9">
    <source>
        <dbReference type="ARBA" id="ARBA00023002"/>
    </source>
</evidence>
<evidence type="ECO:0000256" key="8">
    <source>
        <dbReference type="ARBA" id="ARBA00022958"/>
    </source>
</evidence>
<dbReference type="SMART" id="SM01240">
    <property type="entry name" value="IMPDH"/>
    <property type="match status" value="1"/>
</dbReference>
<dbReference type="InterPro" id="IPR000644">
    <property type="entry name" value="CBS_dom"/>
</dbReference>
<feature type="binding site" evidence="13 15">
    <location>
        <begin position="380"/>
        <end position="384"/>
    </location>
    <ligand>
        <name>IMP</name>
        <dbReference type="ChEBI" id="CHEBI:58053"/>
    </ligand>
</feature>
<evidence type="ECO:0000256" key="10">
    <source>
        <dbReference type="ARBA" id="ARBA00023027"/>
    </source>
</evidence>
<dbReference type="NCBIfam" id="TIGR01302">
    <property type="entry name" value="IMP_dehydrog"/>
    <property type="match status" value="1"/>
</dbReference>
<evidence type="ECO:0000256" key="13">
    <source>
        <dbReference type="HAMAP-Rule" id="MF_01964"/>
    </source>
</evidence>
<keyword evidence="4 13" id="KW-0479">Metal-binding</keyword>
<comment type="subunit">
    <text evidence="3 13">Homotetramer.</text>
</comment>
<name>A0A4U8TF17_9HELI</name>
<dbReference type="GO" id="GO:0006177">
    <property type="term" value="P:GMP biosynthetic process"/>
    <property type="evidence" value="ECO:0007669"/>
    <property type="project" value="UniProtKB-UniRule"/>
</dbReference>
<dbReference type="InterPro" id="IPR005990">
    <property type="entry name" value="IMP_DH"/>
</dbReference>
<evidence type="ECO:0000256" key="6">
    <source>
        <dbReference type="ARBA" id="ARBA00022749"/>
    </source>
</evidence>
<evidence type="ECO:0000256" key="2">
    <source>
        <dbReference type="ARBA" id="ARBA00005502"/>
    </source>
</evidence>
<evidence type="ECO:0000256" key="4">
    <source>
        <dbReference type="ARBA" id="ARBA00022723"/>
    </source>
</evidence>
<gene>
    <name evidence="13 22" type="primary">guaB</name>
    <name evidence="22" type="ORF">LS71_000690</name>
</gene>
<feature type="active site" description="Thioimidate intermediate" evidence="13 14">
    <location>
        <position position="300"/>
    </location>
</feature>
<keyword evidence="11 18" id="KW-0129">CBS domain</keyword>
<reference evidence="22 23" key="1">
    <citation type="journal article" date="2014" name="Genome Announc.">
        <title>Draft genome sequences of eight enterohepatic helicobacter species isolated from both laboratory and wild rodents.</title>
        <authorList>
            <person name="Sheh A."/>
            <person name="Shen Z."/>
            <person name="Fox J.G."/>
        </authorList>
    </citation>
    <scope>NUCLEOTIDE SEQUENCE [LARGE SCALE GENOMIC DNA]</scope>
    <source>
        <strain evidence="22 23">MIT 09-6949</strain>
    </source>
</reference>
<feature type="domain" description="CBS" evidence="21">
    <location>
        <begin position="92"/>
        <end position="148"/>
    </location>
</feature>
<comment type="caution">
    <text evidence="13">Lacks conserved residue(s) required for the propagation of feature annotation.</text>
</comment>
<keyword evidence="9 13" id="KW-0560">Oxidoreductase</keyword>
<feature type="binding site" evidence="13 15">
    <location>
        <begin position="356"/>
        <end position="357"/>
    </location>
    <ligand>
        <name>IMP</name>
        <dbReference type="ChEBI" id="CHEBI:58053"/>
    </ligand>
</feature>
<dbReference type="OrthoDB" id="9805398at2"/>
<keyword evidence="10 13" id="KW-0520">NAD</keyword>
<dbReference type="CDD" id="cd04601">
    <property type="entry name" value="CBS_pair_IMPDH"/>
    <property type="match status" value="1"/>
</dbReference>
<comment type="catalytic activity">
    <reaction evidence="12 13 20">
        <text>IMP + NAD(+) + H2O = XMP + NADH + H(+)</text>
        <dbReference type="Rhea" id="RHEA:11708"/>
        <dbReference type="ChEBI" id="CHEBI:15377"/>
        <dbReference type="ChEBI" id="CHEBI:15378"/>
        <dbReference type="ChEBI" id="CHEBI:57464"/>
        <dbReference type="ChEBI" id="CHEBI:57540"/>
        <dbReference type="ChEBI" id="CHEBI:57945"/>
        <dbReference type="ChEBI" id="CHEBI:58053"/>
        <dbReference type="EC" id="1.1.1.205"/>
    </reaction>
</comment>
<accession>A0A4U8TF17</accession>
<feature type="binding site" evidence="13 15">
    <location>
        <begin position="333"/>
        <end position="335"/>
    </location>
    <ligand>
        <name>IMP</name>
        <dbReference type="ChEBI" id="CHEBI:58053"/>
    </ligand>
</feature>
<dbReference type="STRING" id="1677920.LS71_04810"/>
<dbReference type="RefSeq" id="WP_034354433.1">
    <property type="nucleotide sequence ID" value="NZ_JRPR02000001.1"/>
</dbReference>
<organism evidence="22 23">
    <name type="scientific">Helicobacter jaachi</name>
    <dbReference type="NCBI Taxonomy" id="1677920"/>
    <lineage>
        <taxon>Bacteria</taxon>
        <taxon>Pseudomonadati</taxon>
        <taxon>Campylobacterota</taxon>
        <taxon>Epsilonproteobacteria</taxon>
        <taxon>Campylobacterales</taxon>
        <taxon>Helicobacteraceae</taxon>
        <taxon>Helicobacter</taxon>
    </lineage>
</organism>
<feature type="binding site" evidence="16">
    <location>
        <begin position="244"/>
        <end position="246"/>
    </location>
    <ligand>
        <name>NAD(+)</name>
        <dbReference type="ChEBI" id="CHEBI:57540"/>
    </ligand>
</feature>
<feature type="binding site" description="in other chain" evidence="13 17">
    <location>
        <position position="297"/>
    </location>
    <ligand>
        <name>K(+)</name>
        <dbReference type="ChEBI" id="CHEBI:29103"/>
        <note>ligand shared between two tetrameric partners</note>
    </ligand>
</feature>
<dbReference type="InterPro" id="IPR001093">
    <property type="entry name" value="IMP_DH_GMPRt"/>
</dbReference>
<evidence type="ECO:0000256" key="17">
    <source>
        <dbReference type="PIRSR" id="PIRSR000130-4"/>
    </source>
</evidence>
<evidence type="ECO:0000256" key="11">
    <source>
        <dbReference type="ARBA" id="ARBA00023122"/>
    </source>
</evidence>
<dbReference type="CDD" id="cd00381">
    <property type="entry name" value="IMPDH"/>
    <property type="match status" value="1"/>
</dbReference>
<feature type="binding site" description="in other chain" evidence="13 17">
    <location>
        <position position="300"/>
    </location>
    <ligand>
        <name>K(+)</name>
        <dbReference type="ChEBI" id="CHEBI:29103"/>
        <note>ligand shared between two tetrameric partners</note>
    </ligand>
</feature>
<evidence type="ECO:0000313" key="22">
    <source>
        <dbReference type="EMBL" id="TLD97307.1"/>
    </source>
</evidence>
<feature type="binding site" evidence="13 16">
    <location>
        <begin position="293"/>
        <end position="295"/>
    </location>
    <ligand>
        <name>NAD(+)</name>
        <dbReference type="ChEBI" id="CHEBI:57540"/>
    </ligand>
</feature>
<keyword evidence="8 13" id="KW-0630">Potassium</keyword>
<evidence type="ECO:0000256" key="19">
    <source>
        <dbReference type="RuleBase" id="RU003927"/>
    </source>
</evidence>
<comment type="function">
    <text evidence="13">Catalyzes the conversion of inosine 5'-phosphate (IMP) to xanthosine 5'-phosphate (XMP), the first committed and rate-limiting step in the de novo synthesis of guanine nucleotides, and therefore plays an important role in the regulation of cell growth.</text>
</comment>
<comment type="caution">
    <text evidence="22">The sequence shown here is derived from an EMBL/GenBank/DDBJ whole genome shotgun (WGS) entry which is preliminary data.</text>
</comment>
<evidence type="ECO:0000256" key="14">
    <source>
        <dbReference type="PIRSR" id="PIRSR000130-1"/>
    </source>
</evidence>
<evidence type="ECO:0000259" key="21">
    <source>
        <dbReference type="PROSITE" id="PS51371"/>
    </source>
</evidence>
<comment type="pathway">
    <text evidence="13 20">Purine metabolism; XMP biosynthesis via de novo pathway; XMP from IMP: step 1/1.</text>
</comment>
<proteinExistence type="inferred from homology"/>
<feature type="binding site" evidence="13">
    <location>
        <position position="464"/>
    </location>
    <ligand>
        <name>K(+)</name>
        <dbReference type="ChEBI" id="CHEBI:29103"/>
        <note>ligand shared between two tetrameric partners</note>
    </ligand>
</feature>
<evidence type="ECO:0000256" key="16">
    <source>
        <dbReference type="PIRSR" id="PIRSR000130-3"/>
    </source>
</evidence>
<feature type="domain" description="CBS" evidence="21">
    <location>
        <begin position="152"/>
        <end position="212"/>
    </location>
</feature>
<dbReference type="PIRSF" id="PIRSF000130">
    <property type="entry name" value="IMPDH"/>
    <property type="match status" value="1"/>
</dbReference>
<keyword evidence="5" id="KW-0677">Repeat</keyword>
<dbReference type="Gene3D" id="3.20.20.70">
    <property type="entry name" value="Aldolase class I"/>
    <property type="match status" value="1"/>
</dbReference>
<dbReference type="PROSITE" id="PS00487">
    <property type="entry name" value="IMP_DH_GMP_RED"/>
    <property type="match status" value="1"/>
</dbReference>
<dbReference type="InterPro" id="IPR046342">
    <property type="entry name" value="CBS_dom_sf"/>
</dbReference>
<comment type="cofactor">
    <cofactor evidence="1 13">
        <name>K(+)</name>
        <dbReference type="ChEBI" id="CHEBI:29103"/>
    </cofactor>
</comment>
<comment type="similarity">
    <text evidence="2 13 19">Belongs to the IMPDH/GMPR family.</text>
</comment>
<dbReference type="Pfam" id="PF00571">
    <property type="entry name" value="CBS"/>
    <property type="match status" value="2"/>
</dbReference>
<evidence type="ECO:0000256" key="5">
    <source>
        <dbReference type="ARBA" id="ARBA00022737"/>
    </source>
</evidence>
<feature type="binding site" evidence="13 15">
    <location>
        <position position="298"/>
    </location>
    <ligand>
        <name>IMP</name>
        <dbReference type="ChEBI" id="CHEBI:58053"/>
    </ligand>
</feature>
<evidence type="ECO:0000256" key="1">
    <source>
        <dbReference type="ARBA" id="ARBA00001958"/>
    </source>
</evidence>
<evidence type="ECO:0000256" key="15">
    <source>
        <dbReference type="PIRSR" id="PIRSR000130-2"/>
    </source>
</evidence>
<feature type="binding site" evidence="13">
    <location>
        <position position="466"/>
    </location>
    <ligand>
        <name>K(+)</name>
        <dbReference type="ChEBI" id="CHEBI:29103"/>
        <note>ligand shared between two tetrameric partners</note>
    </ligand>
</feature>
<protein>
    <recommendedName>
        <fullName evidence="13 20">Inosine-5'-monophosphate dehydrogenase</fullName>
        <shortName evidence="13">IMP dehydrogenase</shortName>
        <shortName evidence="13">IMPD</shortName>
        <shortName evidence="13">IMPDH</shortName>
        <ecNumber evidence="13 20">1.1.1.205</ecNumber>
    </recommendedName>
</protein>
<feature type="binding site" evidence="13 15">
    <location>
        <position position="410"/>
    </location>
    <ligand>
        <name>IMP</name>
        <dbReference type="ChEBI" id="CHEBI:58053"/>
    </ligand>
</feature>
<dbReference type="PANTHER" id="PTHR11911">
    <property type="entry name" value="INOSINE-5-MONOPHOSPHATE DEHYDROGENASE RELATED"/>
    <property type="match status" value="1"/>
</dbReference>
<dbReference type="InterPro" id="IPR015875">
    <property type="entry name" value="IMP_DH/GMP_Rdtase_CS"/>
</dbReference>
<dbReference type="HAMAP" id="MF_01964">
    <property type="entry name" value="IMPDH"/>
    <property type="match status" value="1"/>
</dbReference>
<dbReference type="GO" id="GO:0006183">
    <property type="term" value="P:GTP biosynthetic process"/>
    <property type="evidence" value="ECO:0007669"/>
    <property type="project" value="TreeGrafter"/>
</dbReference>
<dbReference type="PANTHER" id="PTHR11911:SF111">
    <property type="entry name" value="INOSINE-5'-MONOPHOSPHATE DEHYDROGENASE"/>
    <property type="match status" value="1"/>
</dbReference>
<feature type="active site" description="Proton acceptor" evidence="13 14">
    <location>
        <position position="396"/>
    </location>
</feature>
<dbReference type="GO" id="GO:0000166">
    <property type="term" value="F:nucleotide binding"/>
    <property type="evidence" value="ECO:0007669"/>
    <property type="project" value="UniProtKB-UniRule"/>
</dbReference>
<dbReference type="InterPro" id="IPR013785">
    <property type="entry name" value="Aldolase_TIM"/>
</dbReference>
<feature type="binding site" evidence="13">
    <location>
        <position position="465"/>
    </location>
    <ligand>
        <name>K(+)</name>
        <dbReference type="ChEBI" id="CHEBI:29103"/>
        <note>ligand shared between two tetrameric partners</note>
    </ligand>
</feature>
<dbReference type="AlphaFoldDB" id="A0A4U8TF17"/>
<dbReference type="EC" id="1.1.1.205" evidence="13 20"/>
<comment type="activity regulation">
    <text evidence="13">Mycophenolic acid (MPA) is a non-competitive inhibitor that prevents formation of the closed enzyme conformation by binding to the same site as the amobile flap. In contrast, mizoribine monophosphate (MZP) is a competitive inhibitor that induces the closed conformation. MPA is a potent inhibitor of mammalian IMPDHs but a poor inhibitor of the bacterial enzymes. MZP is a more potent inhibitor of bacterial IMPDH.</text>
</comment>
<evidence type="ECO:0000256" key="3">
    <source>
        <dbReference type="ARBA" id="ARBA00011881"/>
    </source>
</evidence>
<feature type="binding site" description="in other chain" evidence="13 17">
    <location>
        <position position="295"/>
    </location>
    <ligand>
        <name>K(+)</name>
        <dbReference type="ChEBI" id="CHEBI:29103"/>
        <note>ligand shared between two tetrameric partners</note>
    </ligand>
</feature>
<dbReference type="FunFam" id="3.20.20.70:FF:000003">
    <property type="entry name" value="GMP reductase"/>
    <property type="match status" value="1"/>
</dbReference>
<dbReference type="GO" id="GO:0046872">
    <property type="term" value="F:metal ion binding"/>
    <property type="evidence" value="ECO:0007669"/>
    <property type="project" value="UniProtKB-UniRule"/>
</dbReference>